<dbReference type="Proteomes" id="UP001056120">
    <property type="component" value="Linkage Group LG02"/>
</dbReference>
<protein>
    <submittedName>
        <fullName evidence="1">Uncharacterized protein</fullName>
    </submittedName>
</protein>
<sequence>MFLQKAPHDVYEINMKMDICGQVKYVVALVKALPSMPSVYPVDLVTRQVACPKVDWSYGEPREMLSSHNFVGMTDEIG</sequence>
<gene>
    <name evidence="1" type="ORF">L1987_07273</name>
</gene>
<proteinExistence type="predicted"/>
<evidence type="ECO:0000313" key="1">
    <source>
        <dbReference type="EMBL" id="KAI3825702.1"/>
    </source>
</evidence>
<dbReference type="EMBL" id="CM042019">
    <property type="protein sequence ID" value="KAI3825702.1"/>
    <property type="molecule type" value="Genomic_DNA"/>
</dbReference>
<keyword evidence="2" id="KW-1185">Reference proteome</keyword>
<comment type="caution">
    <text evidence="1">The sequence shown here is derived from an EMBL/GenBank/DDBJ whole genome shotgun (WGS) entry which is preliminary data.</text>
</comment>
<reference evidence="2" key="1">
    <citation type="journal article" date="2022" name="Mol. Ecol. Resour.">
        <title>The genomes of chicory, endive, great burdock and yacon provide insights into Asteraceae palaeo-polyploidization history and plant inulin production.</title>
        <authorList>
            <person name="Fan W."/>
            <person name="Wang S."/>
            <person name="Wang H."/>
            <person name="Wang A."/>
            <person name="Jiang F."/>
            <person name="Liu H."/>
            <person name="Zhao H."/>
            <person name="Xu D."/>
            <person name="Zhang Y."/>
        </authorList>
    </citation>
    <scope>NUCLEOTIDE SEQUENCE [LARGE SCALE GENOMIC DNA]</scope>
    <source>
        <strain evidence="2">cv. Yunnan</strain>
    </source>
</reference>
<accession>A0ACB9K0C3</accession>
<reference evidence="1 2" key="2">
    <citation type="journal article" date="2022" name="Mol. Ecol. Resour.">
        <title>The genomes of chicory, endive, great burdock and yacon provide insights into Asteraceae paleo-polyploidization history and plant inulin production.</title>
        <authorList>
            <person name="Fan W."/>
            <person name="Wang S."/>
            <person name="Wang H."/>
            <person name="Wang A."/>
            <person name="Jiang F."/>
            <person name="Liu H."/>
            <person name="Zhao H."/>
            <person name="Xu D."/>
            <person name="Zhang Y."/>
        </authorList>
    </citation>
    <scope>NUCLEOTIDE SEQUENCE [LARGE SCALE GENOMIC DNA]</scope>
    <source>
        <strain evidence="2">cv. Yunnan</strain>
        <tissue evidence="1">Leaves</tissue>
    </source>
</reference>
<organism evidence="1 2">
    <name type="scientific">Smallanthus sonchifolius</name>
    <dbReference type="NCBI Taxonomy" id="185202"/>
    <lineage>
        <taxon>Eukaryota</taxon>
        <taxon>Viridiplantae</taxon>
        <taxon>Streptophyta</taxon>
        <taxon>Embryophyta</taxon>
        <taxon>Tracheophyta</taxon>
        <taxon>Spermatophyta</taxon>
        <taxon>Magnoliopsida</taxon>
        <taxon>eudicotyledons</taxon>
        <taxon>Gunneridae</taxon>
        <taxon>Pentapetalae</taxon>
        <taxon>asterids</taxon>
        <taxon>campanulids</taxon>
        <taxon>Asterales</taxon>
        <taxon>Asteraceae</taxon>
        <taxon>Asteroideae</taxon>
        <taxon>Heliantheae alliance</taxon>
        <taxon>Millerieae</taxon>
        <taxon>Smallanthus</taxon>
    </lineage>
</organism>
<evidence type="ECO:0000313" key="2">
    <source>
        <dbReference type="Proteomes" id="UP001056120"/>
    </source>
</evidence>
<name>A0ACB9K0C3_9ASTR</name>